<name>A0ABS0N3F5_9SPHN</name>
<feature type="chain" id="PRO_5045756175" description="Ferrochelatase" evidence="2">
    <location>
        <begin position="23"/>
        <end position="76"/>
    </location>
</feature>
<dbReference type="RefSeq" id="WP_197921197.1">
    <property type="nucleotide sequence ID" value="NZ_CAWPTA010000007.1"/>
</dbReference>
<feature type="signal peptide" evidence="2">
    <location>
        <begin position="1"/>
        <end position="22"/>
    </location>
</feature>
<feature type="transmembrane region" description="Helical" evidence="1">
    <location>
        <begin position="41"/>
        <end position="62"/>
    </location>
</feature>
<keyword evidence="1" id="KW-0472">Membrane</keyword>
<keyword evidence="4" id="KW-1185">Reference proteome</keyword>
<sequence length="76" mass="7543">MKKLITSVVATGLMLGSTAAVAAPTIDREGAPVLNAEESGMSAGVIAALLAALAAVGLVILIEDNEDDNDPLPTSP</sequence>
<protein>
    <recommendedName>
        <fullName evidence="5">Ferrochelatase</fullName>
    </recommendedName>
</protein>
<evidence type="ECO:0000256" key="2">
    <source>
        <dbReference type="SAM" id="SignalP"/>
    </source>
</evidence>
<proteinExistence type="predicted"/>
<comment type="caution">
    <text evidence="3">The sequence shown here is derived from an EMBL/GenBank/DDBJ whole genome shotgun (WGS) entry which is preliminary data.</text>
</comment>
<keyword evidence="1" id="KW-1133">Transmembrane helix</keyword>
<evidence type="ECO:0000256" key="1">
    <source>
        <dbReference type="SAM" id="Phobius"/>
    </source>
</evidence>
<dbReference type="Proteomes" id="UP000602442">
    <property type="component" value="Unassembled WGS sequence"/>
</dbReference>
<gene>
    <name evidence="3" type="ORF">I5L03_07895</name>
</gene>
<keyword evidence="2" id="KW-0732">Signal</keyword>
<evidence type="ECO:0000313" key="3">
    <source>
        <dbReference type="EMBL" id="MBH5322505.1"/>
    </source>
</evidence>
<keyword evidence="1" id="KW-0812">Transmembrane</keyword>
<dbReference type="EMBL" id="JAEANY010000002">
    <property type="protein sequence ID" value="MBH5322505.1"/>
    <property type="molecule type" value="Genomic_DNA"/>
</dbReference>
<reference evidence="3 4" key="1">
    <citation type="submission" date="2020-11" db="EMBL/GenBank/DDBJ databases">
        <title>Erythrobacter sediminis sp. nov., a marine bacterium from a tidal flat of Garorim Bay.</title>
        <authorList>
            <person name="Kim D."/>
            <person name="Yoo Y."/>
            <person name="Kim J.-J."/>
        </authorList>
    </citation>
    <scope>NUCLEOTIDE SEQUENCE [LARGE SCALE GENOMIC DNA]</scope>
    <source>
        <strain evidence="3 4">JGD-13</strain>
    </source>
</reference>
<organism evidence="3 4">
    <name type="scientific">Aurantiacibacter sediminis</name>
    <dbReference type="NCBI Taxonomy" id="2793064"/>
    <lineage>
        <taxon>Bacteria</taxon>
        <taxon>Pseudomonadati</taxon>
        <taxon>Pseudomonadota</taxon>
        <taxon>Alphaproteobacteria</taxon>
        <taxon>Sphingomonadales</taxon>
        <taxon>Erythrobacteraceae</taxon>
        <taxon>Aurantiacibacter</taxon>
    </lineage>
</organism>
<accession>A0ABS0N3F5</accession>
<evidence type="ECO:0008006" key="5">
    <source>
        <dbReference type="Google" id="ProtNLM"/>
    </source>
</evidence>
<evidence type="ECO:0000313" key="4">
    <source>
        <dbReference type="Proteomes" id="UP000602442"/>
    </source>
</evidence>